<evidence type="ECO:0000256" key="4">
    <source>
        <dbReference type="PROSITE-ProRule" id="PRU00335"/>
    </source>
</evidence>
<proteinExistence type="predicted"/>
<dbReference type="InterPro" id="IPR023772">
    <property type="entry name" value="DNA-bd_HTH_TetR-type_CS"/>
</dbReference>
<dbReference type="Pfam" id="PF00440">
    <property type="entry name" value="TetR_N"/>
    <property type="match status" value="1"/>
</dbReference>
<sequence length="213" mass="24277">MTSPLAQSPSTLTRPRRTLRDQQREVTRQRLLDAARLVFEREGYGRATVGDITKQASINRATFYLHFPSKAALFEALFAGVMAEAARYWRLLDTALTADSRAAIREWLASTFAWWDEHAAILGPWQEAAASDPRIAAGWKGMYDQFADELEQYLGALAAPERETARTRIQFLVVQLDQICFRWRVQRVLDAETDQLLDLLTDMWCSVLRIAAP</sequence>
<dbReference type="InterPro" id="IPR036271">
    <property type="entry name" value="Tet_transcr_reg_TetR-rel_C_sf"/>
</dbReference>
<dbReference type="Gene3D" id="1.10.10.60">
    <property type="entry name" value="Homeodomain-like"/>
    <property type="match status" value="1"/>
</dbReference>
<dbReference type="PANTHER" id="PTHR30055">
    <property type="entry name" value="HTH-TYPE TRANSCRIPTIONAL REGULATOR RUTR"/>
    <property type="match status" value="1"/>
</dbReference>
<dbReference type="Proteomes" id="UP001428817">
    <property type="component" value="Unassembled WGS sequence"/>
</dbReference>
<dbReference type="RefSeq" id="WP_185059724.1">
    <property type="nucleotide sequence ID" value="NZ_BAABJP010000015.1"/>
</dbReference>
<dbReference type="SUPFAM" id="SSF46689">
    <property type="entry name" value="Homeodomain-like"/>
    <property type="match status" value="1"/>
</dbReference>
<evidence type="ECO:0000259" key="6">
    <source>
        <dbReference type="PROSITE" id="PS50977"/>
    </source>
</evidence>
<dbReference type="PRINTS" id="PR00455">
    <property type="entry name" value="HTHTETR"/>
</dbReference>
<comment type="caution">
    <text evidence="7">The sequence shown here is derived from an EMBL/GenBank/DDBJ whole genome shotgun (WGS) entry which is preliminary data.</text>
</comment>
<evidence type="ECO:0000313" key="7">
    <source>
        <dbReference type="EMBL" id="GAA5156513.1"/>
    </source>
</evidence>
<gene>
    <name evidence="7" type="ORF">GCM10023321_32330</name>
</gene>
<evidence type="ECO:0000256" key="2">
    <source>
        <dbReference type="ARBA" id="ARBA00023125"/>
    </source>
</evidence>
<dbReference type="PANTHER" id="PTHR30055:SF234">
    <property type="entry name" value="HTH-TYPE TRANSCRIPTIONAL REGULATOR BETI"/>
    <property type="match status" value="1"/>
</dbReference>
<dbReference type="InterPro" id="IPR001647">
    <property type="entry name" value="HTH_TetR"/>
</dbReference>
<dbReference type="EMBL" id="BAABJP010000015">
    <property type="protein sequence ID" value="GAA5156513.1"/>
    <property type="molecule type" value="Genomic_DNA"/>
</dbReference>
<keyword evidence="3" id="KW-0804">Transcription</keyword>
<keyword evidence="1" id="KW-0805">Transcription regulation</keyword>
<keyword evidence="2 4" id="KW-0238">DNA-binding</keyword>
<keyword evidence="8" id="KW-1185">Reference proteome</keyword>
<dbReference type="PROSITE" id="PS01081">
    <property type="entry name" value="HTH_TETR_1"/>
    <property type="match status" value="1"/>
</dbReference>
<evidence type="ECO:0000256" key="5">
    <source>
        <dbReference type="SAM" id="MobiDB-lite"/>
    </source>
</evidence>
<name>A0ABP9Q6M8_9PSEU</name>
<reference evidence="8" key="1">
    <citation type="journal article" date="2019" name="Int. J. Syst. Evol. Microbiol.">
        <title>The Global Catalogue of Microorganisms (GCM) 10K type strain sequencing project: providing services to taxonomists for standard genome sequencing and annotation.</title>
        <authorList>
            <consortium name="The Broad Institute Genomics Platform"/>
            <consortium name="The Broad Institute Genome Sequencing Center for Infectious Disease"/>
            <person name="Wu L."/>
            <person name="Ma J."/>
        </authorList>
    </citation>
    <scope>NUCLEOTIDE SEQUENCE [LARGE SCALE GENOMIC DNA]</scope>
    <source>
        <strain evidence="8">JCM 18303</strain>
    </source>
</reference>
<evidence type="ECO:0000256" key="3">
    <source>
        <dbReference type="ARBA" id="ARBA00023163"/>
    </source>
</evidence>
<accession>A0ABP9Q6M8</accession>
<evidence type="ECO:0000313" key="8">
    <source>
        <dbReference type="Proteomes" id="UP001428817"/>
    </source>
</evidence>
<feature type="DNA-binding region" description="H-T-H motif" evidence="4">
    <location>
        <begin position="48"/>
        <end position="67"/>
    </location>
</feature>
<evidence type="ECO:0000256" key="1">
    <source>
        <dbReference type="ARBA" id="ARBA00023015"/>
    </source>
</evidence>
<dbReference type="SUPFAM" id="SSF48498">
    <property type="entry name" value="Tetracyclin repressor-like, C-terminal domain"/>
    <property type="match status" value="1"/>
</dbReference>
<dbReference type="InterPro" id="IPR009057">
    <property type="entry name" value="Homeodomain-like_sf"/>
</dbReference>
<feature type="domain" description="HTH tetR-type" evidence="6">
    <location>
        <begin position="25"/>
        <end position="85"/>
    </location>
</feature>
<protein>
    <recommendedName>
        <fullName evidence="6">HTH tetR-type domain-containing protein</fullName>
    </recommendedName>
</protein>
<feature type="region of interest" description="Disordered" evidence="5">
    <location>
        <begin position="1"/>
        <end position="20"/>
    </location>
</feature>
<dbReference type="PROSITE" id="PS50977">
    <property type="entry name" value="HTH_TETR_2"/>
    <property type="match status" value="1"/>
</dbReference>
<dbReference type="InterPro" id="IPR050109">
    <property type="entry name" value="HTH-type_TetR-like_transc_reg"/>
</dbReference>
<dbReference type="Gene3D" id="1.10.357.10">
    <property type="entry name" value="Tetracycline Repressor, domain 2"/>
    <property type="match status" value="1"/>
</dbReference>
<organism evidence="7 8">
    <name type="scientific">Pseudonocardia eucalypti</name>
    <dbReference type="NCBI Taxonomy" id="648755"/>
    <lineage>
        <taxon>Bacteria</taxon>
        <taxon>Bacillati</taxon>
        <taxon>Actinomycetota</taxon>
        <taxon>Actinomycetes</taxon>
        <taxon>Pseudonocardiales</taxon>
        <taxon>Pseudonocardiaceae</taxon>
        <taxon>Pseudonocardia</taxon>
    </lineage>
</organism>